<evidence type="ECO:0000313" key="1">
    <source>
        <dbReference type="Ensembl" id="ENSVKKP00000014469.1"/>
    </source>
</evidence>
<dbReference type="InterPro" id="IPR027895">
    <property type="entry name" value="DUF4533"/>
</dbReference>
<dbReference type="PANTHER" id="PTHR36289">
    <property type="entry name" value="CHROMOSOME 12 OPEN READING FRAME 60"/>
    <property type="match status" value="1"/>
</dbReference>
<dbReference type="Pfam" id="PF15047">
    <property type="entry name" value="DUF4533"/>
    <property type="match status" value="1"/>
</dbReference>
<dbReference type="Proteomes" id="UP000694545">
    <property type="component" value="Unplaced"/>
</dbReference>
<accession>A0A8D2KZE4</accession>
<name>A0A8D2KZE4_VARKO</name>
<keyword evidence="2" id="KW-1185">Reference proteome</keyword>
<dbReference type="OMA" id="MKFPIMN"/>
<sequence length="246" mass="27503">MLSVCGSEKDKERLLNASRHLYDCVYMFVSSTNTIFRMLNQFLRTQLAIITVRENLSIKENLQLLVSALKEMQEMVDLKDKEFQQKISLPLYSKIILPIHSTDEKIKLVKEINGQYKGVLGDLCGPISAVLIKHGQLPEKLENVLRDLTSSPVLSLRVGDLLMTHEEIARALPDTRPTSSDSVNPVQVRGRSQSVATTTFSLTNFMRVVLRGQPCRNTIDLAAACLEDAIKTLKPKSTSVYTAGKL</sequence>
<dbReference type="PANTHER" id="PTHR36289:SF1">
    <property type="entry name" value="CHROMOSOME 12 OPEN READING FRAME 60"/>
    <property type="match status" value="1"/>
</dbReference>
<dbReference type="AlphaFoldDB" id="A0A8D2KZE4"/>
<reference evidence="1" key="2">
    <citation type="submission" date="2025-09" db="UniProtKB">
        <authorList>
            <consortium name="Ensembl"/>
        </authorList>
    </citation>
    <scope>IDENTIFICATION</scope>
</reference>
<evidence type="ECO:0000313" key="2">
    <source>
        <dbReference type="Proteomes" id="UP000694545"/>
    </source>
</evidence>
<reference evidence="1" key="1">
    <citation type="submission" date="2025-08" db="UniProtKB">
        <authorList>
            <consortium name="Ensembl"/>
        </authorList>
    </citation>
    <scope>IDENTIFICATION</scope>
</reference>
<protein>
    <submittedName>
        <fullName evidence="1">Uncharacterized protein</fullName>
    </submittedName>
</protein>
<organism evidence="1 2">
    <name type="scientific">Varanus komodoensis</name>
    <name type="common">Komodo dragon</name>
    <dbReference type="NCBI Taxonomy" id="61221"/>
    <lineage>
        <taxon>Eukaryota</taxon>
        <taxon>Metazoa</taxon>
        <taxon>Chordata</taxon>
        <taxon>Craniata</taxon>
        <taxon>Vertebrata</taxon>
        <taxon>Euteleostomi</taxon>
        <taxon>Lepidosauria</taxon>
        <taxon>Squamata</taxon>
        <taxon>Bifurcata</taxon>
        <taxon>Unidentata</taxon>
        <taxon>Episquamata</taxon>
        <taxon>Toxicofera</taxon>
        <taxon>Anguimorpha</taxon>
        <taxon>Paleoanguimorpha</taxon>
        <taxon>Varanoidea</taxon>
        <taxon>Varanidae</taxon>
        <taxon>Varanus</taxon>
    </lineage>
</organism>
<proteinExistence type="predicted"/>
<dbReference type="Ensembl" id="ENSVKKT00000014821.1">
    <property type="protein sequence ID" value="ENSVKKP00000014469.1"/>
    <property type="gene ID" value="ENSVKKG00000009953.1"/>
</dbReference>